<evidence type="ECO:0000313" key="2">
    <source>
        <dbReference type="Proteomes" id="UP001058650"/>
    </source>
</evidence>
<gene>
    <name evidence="1" type="ORF">NYR52_10400</name>
</gene>
<evidence type="ECO:0000313" key="1">
    <source>
        <dbReference type="EMBL" id="UWE02559.1"/>
    </source>
</evidence>
<keyword evidence="2" id="KW-1185">Reference proteome</keyword>
<sequence length="64" mass="7824">MEVFRMLLEAIYERHFFAFFPWIPSPRKLPHLTAANIKRVYESRLAHRDDFYFKMDPGNRTYSV</sequence>
<dbReference type="Proteomes" id="UP001058650">
    <property type="component" value="Chromosome"/>
</dbReference>
<organism evidence="1 2">
    <name type="scientific">Laceyella sacchari</name>
    <name type="common">Thermoactinomyces thalpophilus</name>
    <dbReference type="NCBI Taxonomy" id="37482"/>
    <lineage>
        <taxon>Bacteria</taxon>
        <taxon>Bacillati</taxon>
        <taxon>Bacillota</taxon>
        <taxon>Bacilli</taxon>
        <taxon>Bacillales</taxon>
        <taxon>Thermoactinomycetaceae</taxon>
        <taxon>Laceyella</taxon>
    </lineage>
</organism>
<accession>A0ABY5TYX2</accession>
<dbReference type="RefSeq" id="WP_259435594.1">
    <property type="nucleotide sequence ID" value="NZ_CP103866.1"/>
</dbReference>
<reference evidence="1" key="1">
    <citation type="submission" date="2022-08" db="EMBL/GenBank/DDBJ databases">
        <title>The complete genome sequence of the thermophilic bacterium Laceyella sacchari FBKL4.010 reveals the basis for tetramethylpyrazine biosynthesis in Moutai-flavor Daqu.</title>
        <authorList>
            <person name="Li D."/>
            <person name="Huang W."/>
            <person name="Wang C."/>
            <person name="Qiu S."/>
        </authorList>
    </citation>
    <scope>NUCLEOTIDE SEQUENCE</scope>
    <source>
        <strain evidence="1">FBKL4.014</strain>
    </source>
</reference>
<name>A0ABY5TYX2_LACSH</name>
<protein>
    <submittedName>
        <fullName evidence="1">Uncharacterized protein</fullName>
    </submittedName>
</protein>
<proteinExistence type="predicted"/>
<dbReference type="EMBL" id="CP103866">
    <property type="protein sequence ID" value="UWE02559.1"/>
    <property type="molecule type" value="Genomic_DNA"/>
</dbReference>